<feature type="domain" description="LytR/CpsA/Psr regulator C-terminal" evidence="1">
    <location>
        <begin position="95"/>
        <end position="185"/>
    </location>
</feature>
<keyword evidence="3" id="KW-1185">Reference proteome</keyword>
<dbReference type="InterPro" id="IPR027381">
    <property type="entry name" value="LytR/CpsA/Psr_C"/>
</dbReference>
<dbReference type="Gene3D" id="3.30.70.2390">
    <property type="match status" value="1"/>
</dbReference>
<dbReference type="Proteomes" id="UP001589718">
    <property type="component" value="Unassembled WGS sequence"/>
</dbReference>
<accession>A0ABV5P823</accession>
<sequence>MSMLTPPGMGGKYRITGNAYPRMRRPHRRRRIIALAVAAVVALGLAGWGTMQLVDVFTGGEKKAVAGGKKPGCTPATTGAAVPAKDAAKLPKPAEVKVNVYNATVRPGLAKQVGEELKKRGFTVVKTENAPKEYDKKVPAAALLVGAPKSLQAQLPVLGTQLRGAEKKADARGAQEVDFIIGNAFKALDTQKDADAALAALAKPAPAPSGEKC</sequence>
<evidence type="ECO:0000313" key="3">
    <source>
        <dbReference type="Proteomes" id="UP001589718"/>
    </source>
</evidence>
<dbReference type="RefSeq" id="WP_345220660.1">
    <property type="nucleotide sequence ID" value="NZ_BAAAXE010000013.1"/>
</dbReference>
<dbReference type="EMBL" id="JBHMCR010000004">
    <property type="protein sequence ID" value="MFB9519350.1"/>
    <property type="molecule type" value="Genomic_DNA"/>
</dbReference>
<protein>
    <submittedName>
        <fullName evidence="2">LytR C-terminal domain-containing protein</fullName>
    </submittedName>
</protein>
<organism evidence="2 3">
    <name type="scientific">Streptomyces cremeus</name>
    <dbReference type="NCBI Taxonomy" id="66881"/>
    <lineage>
        <taxon>Bacteria</taxon>
        <taxon>Bacillati</taxon>
        <taxon>Actinomycetota</taxon>
        <taxon>Actinomycetes</taxon>
        <taxon>Kitasatosporales</taxon>
        <taxon>Streptomycetaceae</taxon>
        <taxon>Streptomyces</taxon>
    </lineage>
</organism>
<evidence type="ECO:0000313" key="2">
    <source>
        <dbReference type="EMBL" id="MFB9519350.1"/>
    </source>
</evidence>
<dbReference type="Pfam" id="PF13399">
    <property type="entry name" value="LytR_C"/>
    <property type="match status" value="1"/>
</dbReference>
<name>A0ABV5P823_STRCM</name>
<proteinExistence type="predicted"/>
<gene>
    <name evidence="2" type="ORF">ACFFTU_05255</name>
</gene>
<reference evidence="2 3" key="1">
    <citation type="submission" date="2024-09" db="EMBL/GenBank/DDBJ databases">
        <authorList>
            <person name="Sun Q."/>
            <person name="Mori K."/>
        </authorList>
    </citation>
    <scope>NUCLEOTIDE SEQUENCE [LARGE SCALE GENOMIC DNA]</scope>
    <source>
        <strain evidence="2 3">JCM 4362</strain>
    </source>
</reference>
<comment type="caution">
    <text evidence="2">The sequence shown here is derived from an EMBL/GenBank/DDBJ whole genome shotgun (WGS) entry which is preliminary data.</text>
</comment>
<evidence type="ECO:0000259" key="1">
    <source>
        <dbReference type="Pfam" id="PF13399"/>
    </source>
</evidence>